<dbReference type="Pfam" id="PF03293">
    <property type="entry name" value="Pox_RNA_pol"/>
    <property type="match status" value="1"/>
</dbReference>
<keyword evidence="6" id="KW-0808">Transferase</keyword>
<evidence type="ECO:0000256" key="3">
    <source>
        <dbReference type="ARBA" id="ARBA00012418"/>
    </source>
</evidence>
<protein>
    <recommendedName>
        <fullName evidence="4">DNA-directed RNA polymerase 18 kDa subunit</fullName>
        <ecNumber evidence="3">2.7.7.6</ecNumber>
    </recommendedName>
</protein>
<dbReference type="InterPro" id="IPR004973">
    <property type="entry name" value="DNA-dir_RNA_pol_18kDa_poxviral"/>
</dbReference>
<accession>A0A220T6F2</accession>
<dbReference type="GO" id="GO:0003677">
    <property type="term" value="F:DNA binding"/>
    <property type="evidence" value="ECO:0007669"/>
    <property type="project" value="InterPro"/>
</dbReference>
<dbReference type="EC" id="2.7.7.6" evidence="3"/>
<comment type="subcellular location">
    <subcellularLocation>
        <location evidence="1">Virion</location>
    </subcellularLocation>
</comment>
<reference evidence="10 11" key="1">
    <citation type="journal article" date="2017" name="Virus Genes">
        <title>Characterization of Eptesipoxvirus, a novel poxvirus from a microchiropteran bat.</title>
        <authorList>
            <person name="Tu S.L."/>
            <person name="Nakazawa Y."/>
            <person name="Gao J."/>
            <person name="Wilkins K."/>
            <person name="Gallardo-Romero N."/>
            <person name="Li Y."/>
            <person name="Emerson G.L."/>
            <person name="Carroll D.S."/>
            <person name="Upton C."/>
        </authorList>
    </citation>
    <scope>NUCLEOTIDE SEQUENCE [LARGE SCALE GENOMIC DNA]</scope>
    <source>
        <strain evidence="10 11">Washington</strain>
    </source>
</reference>
<evidence type="ECO:0000256" key="1">
    <source>
        <dbReference type="ARBA" id="ARBA00004328"/>
    </source>
</evidence>
<dbReference type="GO" id="GO:0000428">
    <property type="term" value="C:DNA-directed RNA polymerase complex"/>
    <property type="evidence" value="ECO:0007669"/>
    <property type="project" value="UniProtKB-KW"/>
</dbReference>
<evidence type="ECO:0000256" key="2">
    <source>
        <dbReference type="ARBA" id="ARBA00005370"/>
    </source>
</evidence>
<evidence type="ECO:0000313" key="10">
    <source>
        <dbReference type="EMBL" id="ASK51290.1"/>
    </source>
</evidence>
<dbReference type="GO" id="GO:0003899">
    <property type="term" value="F:DNA-directed RNA polymerase activity"/>
    <property type="evidence" value="ECO:0007669"/>
    <property type="project" value="UniProtKB-EC"/>
</dbReference>
<dbReference type="EMBL" id="KY747497">
    <property type="protein sequence ID" value="ASK51290.1"/>
    <property type="molecule type" value="Genomic_DNA"/>
</dbReference>
<keyword evidence="7" id="KW-0946">Virion</keyword>
<dbReference type="Proteomes" id="UP000217428">
    <property type="component" value="Segment"/>
</dbReference>
<keyword evidence="8" id="KW-0804">Transcription</keyword>
<comment type="catalytic activity">
    <reaction evidence="9">
        <text>RNA(n) + a ribonucleoside 5'-triphosphate = RNA(n+1) + diphosphate</text>
        <dbReference type="Rhea" id="RHEA:21248"/>
        <dbReference type="Rhea" id="RHEA-COMP:14527"/>
        <dbReference type="Rhea" id="RHEA-COMP:17342"/>
        <dbReference type="ChEBI" id="CHEBI:33019"/>
        <dbReference type="ChEBI" id="CHEBI:61557"/>
        <dbReference type="ChEBI" id="CHEBI:140395"/>
        <dbReference type="EC" id="2.7.7.6"/>
    </reaction>
</comment>
<dbReference type="GO" id="GO:0019083">
    <property type="term" value="P:viral transcription"/>
    <property type="evidence" value="ECO:0007669"/>
    <property type="project" value="InterPro"/>
</dbReference>
<evidence type="ECO:0000313" key="11">
    <source>
        <dbReference type="Proteomes" id="UP000217428"/>
    </source>
</evidence>
<sequence>MSTFIKHVYLPITLDPHELTLDIIPNIKNAILKTYLHRESGGIMAKKIDICKDSELPLGELINNHILINVPCEVTYKYYKNGDIVQGTINIEDENNVTVVCGDLICKLGKDSGSISFSDSKYCFIRNTKVYENGTNVTAILKEQQQGMDSYFIFLGSLIEEPTKSENATN</sequence>
<evidence type="ECO:0000256" key="4">
    <source>
        <dbReference type="ARBA" id="ARBA00015780"/>
    </source>
</evidence>
<evidence type="ECO:0000256" key="8">
    <source>
        <dbReference type="ARBA" id="ARBA00023163"/>
    </source>
</evidence>
<dbReference type="OrthoDB" id="11747at10239"/>
<gene>
    <name evidence="10" type="ORF">EPTV-WA-089</name>
</gene>
<evidence type="ECO:0000256" key="6">
    <source>
        <dbReference type="ARBA" id="ARBA00022679"/>
    </source>
</evidence>
<evidence type="ECO:0000256" key="7">
    <source>
        <dbReference type="ARBA" id="ARBA00022844"/>
    </source>
</evidence>
<evidence type="ECO:0000256" key="5">
    <source>
        <dbReference type="ARBA" id="ARBA00022478"/>
    </source>
</evidence>
<comment type="similarity">
    <text evidence="2">Belongs to the poxviridae DNA-directed RNA polymerase 18 kDa subunit family.</text>
</comment>
<keyword evidence="5" id="KW-0240">DNA-directed RNA polymerase</keyword>
<evidence type="ECO:0000256" key="9">
    <source>
        <dbReference type="ARBA" id="ARBA00048552"/>
    </source>
</evidence>
<keyword evidence="11" id="KW-1185">Reference proteome</keyword>
<dbReference type="GO" id="GO:0044423">
    <property type="term" value="C:virion component"/>
    <property type="evidence" value="ECO:0007669"/>
    <property type="project" value="UniProtKB-KW"/>
</dbReference>
<proteinExistence type="inferred from homology"/>
<name>A0A220T6F2_9POXV</name>
<organism evidence="10 11">
    <name type="scientific">Eptesipox virus</name>
    <dbReference type="NCBI Taxonomy" id="1329402"/>
    <lineage>
        <taxon>Viruses</taxon>
        <taxon>Varidnaviria</taxon>
        <taxon>Bamfordvirae</taxon>
        <taxon>Nucleocytoviricota</taxon>
        <taxon>Pokkesviricetes</taxon>
        <taxon>Chitovirales</taxon>
        <taxon>Poxviridae</taxon>
        <taxon>Chordopoxvirinae</taxon>
        <taxon>Vespertilionpoxvirus</taxon>
        <taxon>Vespertilionpoxvirus eptesipox</taxon>
    </lineage>
</organism>